<proteinExistence type="predicted"/>
<keyword evidence="3" id="KW-1185">Reference proteome</keyword>
<organism evidence="2 3">
    <name type="scientific">Tolypocladium capitatum</name>
    <dbReference type="NCBI Taxonomy" id="45235"/>
    <lineage>
        <taxon>Eukaryota</taxon>
        <taxon>Fungi</taxon>
        <taxon>Dikarya</taxon>
        <taxon>Ascomycota</taxon>
        <taxon>Pezizomycotina</taxon>
        <taxon>Sordariomycetes</taxon>
        <taxon>Hypocreomycetidae</taxon>
        <taxon>Hypocreales</taxon>
        <taxon>Ophiocordycipitaceae</taxon>
        <taxon>Tolypocladium</taxon>
    </lineage>
</organism>
<dbReference type="OrthoDB" id="2935572at2759"/>
<gene>
    <name evidence="2" type="ORF">TCAP_00200</name>
</gene>
<name>A0A2K3QQS1_9HYPO</name>
<feature type="region of interest" description="Disordered" evidence="1">
    <location>
        <begin position="23"/>
        <end position="56"/>
    </location>
</feature>
<comment type="caution">
    <text evidence="2">The sequence shown here is derived from an EMBL/GenBank/DDBJ whole genome shotgun (WGS) entry which is preliminary data.</text>
</comment>
<evidence type="ECO:0000313" key="2">
    <source>
        <dbReference type="EMBL" id="PNY29886.1"/>
    </source>
</evidence>
<protein>
    <submittedName>
        <fullName evidence="2">Uncharacterized protein</fullName>
    </submittedName>
</protein>
<dbReference type="Proteomes" id="UP000236621">
    <property type="component" value="Unassembled WGS sequence"/>
</dbReference>
<sequence length="513" mass="56530">MALCTWGGKGWGTAVEDLEPHFDQSESRWRVSGEDSTKTLPESERDGRREAAPVRIGSEEQSSGWCGGEGCKVARGLWHLSHPLRSRAIGLKDREQCTAFVFMRRGGLKALGGRLHLQQALKLSGGPIESLYRRNQARSAGTSRCPRIVLGGCHLLRVELRVSISIRSAHSPPVVHLFLRGDPLLQRYQERRNHVKLVGVGAGSRVIVVLSSLLAERRELRQLVPLDLANLLPCSGLEVCVHRDVAKNVEAELLLSHGDLDVLGLLLDGHQTGSANVQASFFVYLPNSAVQIVFVFVDLASRETPVSALLPALDEHHRVHCLVEHDGAANGDSCLVLQKLLKRLCRAVLKDPQAKCSERHGWESWIKRSDEVFVEPLRFLDLETYSGNRGQVLLREVDYEADAEYSRRRCEGMLGMVEGNAMEGSTMQLSRSVDEALANKCGRRRCGNSTNESGRGGSWNGSGMDVKREVLGVGINQRNTSSGELLRPTEEETRATNIAGAVRSNASRRHSVI</sequence>
<feature type="compositionally biased region" description="Basic and acidic residues" evidence="1">
    <location>
        <begin position="23"/>
        <end position="52"/>
    </location>
</feature>
<evidence type="ECO:0000313" key="3">
    <source>
        <dbReference type="Proteomes" id="UP000236621"/>
    </source>
</evidence>
<reference evidence="2 3" key="1">
    <citation type="submission" date="2017-08" db="EMBL/GenBank/DDBJ databases">
        <title>Harnessing the power of phylogenomics to disentangle the directionality and signatures of interkingdom host jumping in the parasitic fungal genus Tolypocladium.</title>
        <authorList>
            <person name="Quandt C.A."/>
            <person name="Patterson W."/>
            <person name="Spatafora J.W."/>
        </authorList>
    </citation>
    <scope>NUCLEOTIDE SEQUENCE [LARGE SCALE GENOMIC DNA]</scope>
    <source>
        <strain evidence="2 3">CBS 113982</strain>
    </source>
</reference>
<evidence type="ECO:0000256" key="1">
    <source>
        <dbReference type="SAM" id="MobiDB-lite"/>
    </source>
</evidence>
<accession>A0A2K3QQS1</accession>
<feature type="region of interest" description="Disordered" evidence="1">
    <location>
        <begin position="479"/>
        <end position="513"/>
    </location>
</feature>
<dbReference type="AlphaFoldDB" id="A0A2K3QQS1"/>
<dbReference type="EMBL" id="NRSZ01000031">
    <property type="protein sequence ID" value="PNY29886.1"/>
    <property type="molecule type" value="Genomic_DNA"/>
</dbReference>